<dbReference type="InterPro" id="IPR024341">
    <property type="entry name" value="DUF2631"/>
</dbReference>
<dbReference type="STRING" id="1404245.CGLY_07445"/>
<dbReference type="eggNOG" id="ENOG5033KSB">
    <property type="taxonomic scope" value="Bacteria"/>
</dbReference>
<keyword evidence="3" id="KW-1185">Reference proteome</keyword>
<dbReference type="HOGENOM" id="CLU_127546_0_0_11"/>
<dbReference type="Pfam" id="PF10939">
    <property type="entry name" value="DUF2631"/>
    <property type="match status" value="1"/>
</dbReference>
<evidence type="ECO:0000256" key="1">
    <source>
        <dbReference type="SAM" id="Phobius"/>
    </source>
</evidence>
<gene>
    <name evidence="2" type="ORF">CGLY_07445</name>
</gene>
<feature type="transmembrane region" description="Helical" evidence="1">
    <location>
        <begin position="81"/>
        <end position="99"/>
    </location>
</feature>
<dbReference type="AlphaFoldDB" id="X5DRL3"/>
<dbReference type="EMBL" id="CP006842">
    <property type="protein sequence ID" value="AHW63934.1"/>
    <property type="molecule type" value="Genomic_DNA"/>
</dbReference>
<feature type="transmembrane region" description="Helical" evidence="1">
    <location>
        <begin position="56"/>
        <end position="75"/>
    </location>
</feature>
<dbReference type="Proteomes" id="UP000023703">
    <property type="component" value="Chromosome"/>
</dbReference>
<name>X5DRL3_9CORY</name>
<organism evidence="2 3">
    <name type="scientific">Corynebacterium glyciniphilum AJ 3170</name>
    <dbReference type="NCBI Taxonomy" id="1404245"/>
    <lineage>
        <taxon>Bacteria</taxon>
        <taxon>Bacillati</taxon>
        <taxon>Actinomycetota</taxon>
        <taxon>Actinomycetes</taxon>
        <taxon>Mycobacteriales</taxon>
        <taxon>Corynebacteriaceae</taxon>
        <taxon>Corynebacterium</taxon>
    </lineage>
</organism>
<dbReference type="OrthoDB" id="3401220at2"/>
<evidence type="ECO:0000313" key="3">
    <source>
        <dbReference type="Proteomes" id="UP000023703"/>
    </source>
</evidence>
<protein>
    <submittedName>
        <fullName evidence="2">Putative membrane protein</fullName>
    </submittedName>
</protein>
<keyword evidence="1" id="KW-0812">Transmembrane</keyword>
<sequence>MEPIIRQVTTAVLVQEDIDVADHGNHGTKVAVYNGVSTEDEPSAAWGWHQFPRKTTIVIGYLGGLSMFGMLFGNHQGHVENIWLVAIGVLVLLGTTLYARHSSPNWKPKPARATVTAHNKPAGHQEPDWAADQRNLTGAYANMTTAELRSWNLPGVGSDGVENIETPKHALHH</sequence>
<evidence type="ECO:0000313" key="2">
    <source>
        <dbReference type="EMBL" id="AHW63934.1"/>
    </source>
</evidence>
<accession>X5DRL3</accession>
<proteinExistence type="predicted"/>
<reference evidence="2 3" key="1">
    <citation type="journal article" date="2015" name="Int. J. Syst. Evol. Microbiol.">
        <title>Revisiting Corynebacterium glyciniphilum (ex Kubota et al., 1972) sp. nov., nom. rev., isolated from putrefied banana.</title>
        <authorList>
            <person name="Al-Dilaimi A."/>
            <person name="Bednarz H."/>
            <person name="Lomker A."/>
            <person name="Niehaus K."/>
            <person name="Kalinowski J."/>
            <person name="Ruckert C."/>
        </authorList>
    </citation>
    <scope>NUCLEOTIDE SEQUENCE [LARGE SCALE GENOMIC DNA]</scope>
    <source>
        <strain evidence="2">AJ 3170</strain>
    </source>
</reference>
<dbReference type="KEGG" id="cgy:CGLY_07445"/>
<keyword evidence="1" id="KW-0472">Membrane</keyword>
<keyword evidence="1" id="KW-1133">Transmembrane helix</keyword>